<feature type="compositionally biased region" description="Polar residues" evidence="1">
    <location>
        <begin position="38"/>
        <end position="54"/>
    </location>
</feature>
<dbReference type="AlphaFoldDB" id="A0A6A6JUG8"/>
<dbReference type="Proteomes" id="UP000800097">
    <property type="component" value="Unassembled WGS sequence"/>
</dbReference>
<dbReference type="EMBL" id="ML986485">
    <property type="protein sequence ID" value="KAF2280222.1"/>
    <property type="molecule type" value="Genomic_DNA"/>
</dbReference>
<organism evidence="2 3">
    <name type="scientific">Westerdykella ornata</name>
    <dbReference type="NCBI Taxonomy" id="318751"/>
    <lineage>
        <taxon>Eukaryota</taxon>
        <taxon>Fungi</taxon>
        <taxon>Dikarya</taxon>
        <taxon>Ascomycota</taxon>
        <taxon>Pezizomycotina</taxon>
        <taxon>Dothideomycetes</taxon>
        <taxon>Pleosporomycetidae</taxon>
        <taxon>Pleosporales</taxon>
        <taxon>Sporormiaceae</taxon>
        <taxon>Westerdykella</taxon>
    </lineage>
</organism>
<evidence type="ECO:0000256" key="1">
    <source>
        <dbReference type="SAM" id="MobiDB-lite"/>
    </source>
</evidence>
<evidence type="ECO:0000313" key="3">
    <source>
        <dbReference type="Proteomes" id="UP000800097"/>
    </source>
</evidence>
<feature type="region of interest" description="Disordered" evidence="1">
    <location>
        <begin position="220"/>
        <end position="241"/>
    </location>
</feature>
<feature type="region of interest" description="Disordered" evidence="1">
    <location>
        <begin position="185"/>
        <end position="204"/>
    </location>
</feature>
<gene>
    <name evidence="2" type="ORF">EI97DRAFT_115035</name>
</gene>
<feature type="region of interest" description="Disordered" evidence="1">
    <location>
        <begin position="1"/>
        <end position="102"/>
    </location>
</feature>
<feature type="compositionally biased region" description="Basic and acidic residues" evidence="1">
    <location>
        <begin position="683"/>
        <end position="699"/>
    </location>
</feature>
<protein>
    <submittedName>
        <fullName evidence="2">Uncharacterized protein</fullName>
    </submittedName>
</protein>
<sequence>MAPSDSATPLVARCGGMKGRTGSAKSTRKHAPKGMDRTSISGAGPMTSSDTGLTQPLPMTADSNTLTNRIGGRPKRQSHVRDDVPAGPGQQKSPAKTKAQGNDYARNRLLIDFEEAAFQGGLAESERAMSILKDVLMYYNVSVKADAPSMPHVIAPTAAVAEAADQDLPSSDMEPASNELFHEFCTYPSDSDTDPSSQPDDNDGVITAYVAVNKDRPVSVDDRVDEDCAAAPPDESKTKDVAPTTIAAGDSDVTTKALKCLCRARVASARSALAVDRPSTVFAPAPALPTPTVPAHHASQLGPRTQVSTGKAPFFTVPRNLTDSFYRPSDVLVDHLRGASTEPQADTQRPIGKPSFFGPPRNLNDSFYCPDDDLDMHMQALESKKRAQPAAINPILTTGVEPSYTRVPQGVTNSLRYRPNAMTAHTQVSASSKAMLPTMASNLLQSTRKAPYFTVPRNVNDSFYCPPDVMGDYLKSSGSQTPAPTPLANPLLRNGAQFGVATGSGNRVTLSSGTRYRMLVNQQGASISPASGFEANMGPVSRAAPMEANSLAPYHLPSLDVYGDATLRLPLPNDVDPQYPAELQVLIGRLRVQGRWCLEKIRLVTLQVGQAKGESLDEMVEAHKRRGRRYVKSVREAEDKLIKGYLEARSKPVSQASQPTGGYTTASPLGKRGRSSTSAADDDVQRGEARPIKRPRDEATEPVDGFLTTPALGKRDRASSPADDRDEPPKEPRPIKRPRQRKN</sequence>
<feature type="compositionally biased region" description="Polar residues" evidence="1">
    <location>
        <begin position="652"/>
        <end position="667"/>
    </location>
</feature>
<keyword evidence="3" id="KW-1185">Reference proteome</keyword>
<accession>A0A6A6JUG8</accession>
<feature type="region of interest" description="Disordered" evidence="1">
    <location>
        <begin position="650"/>
        <end position="743"/>
    </location>
</feature>
<feature type="compositionally biased region" description="Low complexity" evidence="1">
    <location>
        <begin position="188"/>
        <end position="199"/>
    </location>
</feature>
<evidence type="ECO:0000313" key="2">
    <source>
        <dbReference type="EMBL" id="KAF2280222.1"/>
    </source>
</evidence>
<reference evidence="2" key="1">
    <citation type="journal article" date="2020" name="Stud. Mycol.">
        <title>101 Dothideomycetes genomes: a test case for predicting lifestyles and emergence of pathogens.</title>
        <authorList>
            <person name="Haridas S."/>
            <person name="Albert R."/>
            <person name="Binder M."/>
            <person name="Bloem J."/>
            <person name="Labutti K."/>
            <person name="Salamov A."/>
            <person name="Andreopoulos B."/>
            <person name="Baker S."/>
            <person name="Barry K."/>
            <person name="Bills G."/>
            <person name="Bluhm B."/>
            <person name="Cannon C."/>
            <person name="Castanera R."/>
            <person name="Culley D."/>
            <person name="Daum C."/>
            <person name="Ezra D."/>
            <person name="Gonzalez J."/>
            <person name="Henrissat B."/>
            <person name="Kuo A."/>
            <person name="Liang C."/>
            <person name="Lipzen A."/>
            <person name="Lutzoni F."/>
            <person name="Magnuson J."/>
            <person name="Mondo S."/>
            <person name="Nolan M."/>
            <person name="Ohm R."/>
            <person name="Pangilinan J."/>
            <person name="Park H.-J."/>
            <person name="Ramirez L."/>
            <person name="Alfaro M."/>
            <person name="Sun H."/>
            <person name="Tritt A."/>
            <person name="Yoshinaga Y."/>
            <person name="Zwiers L.-H."/>
            <person name="Turgeon B."/>
            <person name="Goodwin S."/>
            <person name="Spatafora J."/>
            <person name="Crous P."/>
            <person name="Grigoriev I."/>
        </authorList>
    </citation>
    <scope>NUCLEOTIDE SEQUENCE</scope>
    <source>
        <strain evidence="2">CBS 379.55</strain>
    </source>
</reference>
<proteinExistence type="predicted"/>
<name>A0A6A6JUG8_WESOR</name>
<dbReference type="RefSeq" id="XP_033657760.1">
    <property type="nucleotide sequence ID" value="XM_033792996.1"/>
</dbReference>
<dbReference type="GeneID" id="54546171"/>